<dbReference type="SUPFAM" id="SSF82199">
    <property type="entry name" value="SET domain"/>
    <property type="match status" value="1"/>
</dbReference>
<gene>
    <name evidence="1" type="ORF">Esi_0052_0207</name>
</gene>
<sequence>MVSSIVDKDGIFECRKSKQGENAGSGVFCSQDVKAGTILPYYGITISDDVEEDDDTSINSRDKYCRTYVISADYCTKYGTRRTAKGLSVDGDPRLPRIQKLREYKKLACQINEASEGCLPNCLLTTNPRISRADINRSLLKKVPIPIAYVVVLEDLPNGTELLTFYGKEFGDRAYSSCKMNRRTHRQLADKAYAHVDALPKQTNFNT</sequence>
<dbReference type="Proteomes" id="UP000002630">
    <property type="component" value="Linkage Group LG16"/>
</dbReference>
<evidence type="ECO:0000313" key="1">
    <source>
        <dbReference type="EMBL" id="CBN80336.1"/>
    </source>
</evidence>
<name>D8LP65_ECTSI</name>
<accession>D8LP65</accession>
<dbReference type="EMBL" id="FN648730">
    <property type="protein sequence ID" value="CBN80336.1"/>
    <property type="molecule type" value="Genomic_DNA"/>
</dbReference>
<reference evidence="1 2" key="1">
    <citation type="journal article" date="2010" name="Nature">
        <title>The Ectocarpus genome and the independent evolution of multicellularity in brown algae.</title>
        <authorList>
            <person name="Cock J.M."/>
            <person name="Sterck L."/>
            <person name="Rouze P."/>
            <person name="Scornet D."/>
            <person name="Allen A.E."/>
            <person name="Amoutzias G."/>
            <person name="Anthouard V."/>
            <person name="Artiguenave F."/>
            <person name="Aury J.M."/>
            <person name="Badger J.H."/>
            <person name="Beszteri B."/>
            <person name="Billiau K."/>
            <person name="Bonnet E."/>
            <person name="Bothwell J.H."/>
            <person name="Bowler C."/>
            <person name="Boyen C."/>
            <person name="Brownlee C."/>
            <person name="Carrano C.J."/>
            <person name="Charrier B."/>
            <person name="Cho G.Y."/>
            <person name="Coelho S.M."/>
            <person name="Collen J."/>
            <person name="Corre E."/>
            <person name="Da Silva C."/>
            <person name="Delage L."/>
            <person name="Delaroque N."/>
            <person name="Dittami S.M."/>
            <person name="Doulbeau S."/>
            <person name="Elias M."/>
            <person name="Farnham G."/>
            <person name="Gachon C.M."/>
            <person name="Gschloessl B."/>
            <person name="Heesch S."/>
            <person name="Jabbari K."/>
            <person name="Jubin C."/>
            <person name="Kawai H."/>
            <person name="Kimura K."/>
            <person name="Kloareg B."/>
            <person name="Kupper F.C."/>
            <person name="Lang D."/>
            <person name="Le Bail A."/>
            <person name="Leblanc C."/>
            <person name="Lerouge P."/>
            <person name="Lohr M."/>
            <person name="Lopez P.J."/>
            <person name="Martens C."/>
            <person name="Maumus F."/>
            <person name="Michel G."/>
            <person name="Miranda-Saavedra D."/>
            <person name="Morales J."/>
            <person name="Moreau H."/>
            <person name="Motomura T."/>
            <person name="Nagasato C."/>
            <person name="Napoli C.A."/>
            <person name="Nelson D.R."/>
            <person name="Nyvall-Collen P."/>
            <person name="Peters A.F."/>
            <person name="Pommier C."/>
            <person name="Potin P."/>
            <person name="Poulain J."/>
            <person name="Quesneville H."/>
            <person name="Read B."/>
            <person name="Rensing S.A."/>
            <person name="Ritter A."/>
            <person name="Rousvoal S."/>
            <person name="Samanta M."/>
            <person name="Samson G."/>
            <person name="Schroeder D.C."/>
            <person name="Segurens B."/>
            <person name="Strittmatter M."/>
            <person name="Tonon T."/>
            <person name="Tregear J.W."/>
            <person name="Valentin K."/>
            <person name="von Dassow P."/>
            <person name="Yamagishi T."/>
            <person name="Van de Peer Y."/>
            <person name="Wincker P."/>
        </authorList>
    </citation>
    <scope>NUCLEOTIDE SEQUENCE [LARGE SCALE GENOMIC DNA]</scope>
    <source>
        <strain evidence="2">Ec32 / CCAP1310/4</strain>
    </source>
</reference>
<dbReference type="AlphaFoldDB" id="D8LP65"/>
<keyword evidence="2" id="KW-1185">Reference proteome</keyword>
<dbReference type="Gene3D" id="2.170.270.10">
    <property type="entry name" value="SET domain"/>
    <property type="match status" value="1"/>
</dbReference>
<proteinExistence type="predicted"/>
<dbReference type="InterPro" id="IPR046341">
    <property type="entry name" value="SET_dom_sf"/>
</dbReference>
<dbReference type="EMBL" id="FN649741">
    <property type="protein sequence ID" value="CBN80336.1"/>
    <property type="molecule type" value="Genomic_DNA"/>
</dbReference>
<dbReference type="InParanoid" id="D8LP65"/>
<evidence type="ECO:0000313" key="2">
    <source>
        <dbReference type="Proteomes" id="UP000002630"/>
    </source>
</evidence>
<organism evidence="1 2">
    <name type="scientific">Ectocarpus siliculosus</name>
    <name type="common">Brown alga</name>
    <name type="synonym">Conferva siliculosa</name>
    <dbReference type="NCBI Taxonomy" id="2880"/>
    <lineage>
        <taxon>Eukaryota</taxon>
        <taxon>Sar</taxon>
        <taxon>Stramenopiles</taxon>
        <taxon>Ochrophyta</taxon>
        <taxon>PX clade</taxon>
        <taxon>Phaeophyceae</taxon>
        <taxon>Ectocarpales</taxon>
        <taxon>Ectocarpaceae</taxon>
        <taxon>Ectocarpus</taxon>
    </lineage>
</organism>
<protein>
    <submittedName>
        <fullName evidence="1">EsV-1-28</fullName>
    </submittedName>
</protein>